<feature type="region of interest" description="Disordered" evidence="1">
    <location>
        <begin position="443"/>
        <end position="472"/>
    </location>
</feature>
<sequence length="472" mass="54029">MMQKYLTQHRQLLISALLVLTLAKLQCHAYCMGDLNDRDIAGIWRLRAKNSFLPKIQEAKFQPKEFTVFPRPKPMKASKKEKGAKEDILLLLREDGNFVQYGNNADMDSKKKKKSLDEVDGTSSLGTMKGSWALVDGKLILAADRDKDTQNIKTDGKKHDTILEGIVQAKSNPALQEGKPTDIEQNELAELDTNKGKDEDVHLSVNGEISIGKFFYPLKHPNFFDTPMFGAQPTGEFELEQVLGNLNAKLHHEDDLVEKFRKKDIMDKRFFLTQYPLPTKRTKRQRWSIKYNKYVDEKPSSKAEQERAEQEKNAPMQIKSFEVELFANNTFSTITGLGDTILRGKWSVIGEERDQLWMSVWRFGFGREVSGSTFSEGSHLTHQDDVSFWGKIYEVDASDKEDNILDDPKEWKGTKIEINGAVMIGWGLEPCSIARFTMIEKTEEDYIEEDEEDDDNDDFDLPDLPFDVGSFE</sequence>
<feature type="compositionally biased region" description="Acidic residues" evidence="1">
    <location>
        <begin position="443"/>
        <end position="461"/>
    </location>
</feature>
<accession>A0AAD3CVT7</accession>
<evidence type="ECO:0000313" key="4">
    <source>
        <dbReference type="Proteomes" id="UP001054902"/>
    </source>
</evidence>
<evidence type="ECO:0000313" key="3">
    <source>
        <dbReference type="EMBL" id="GFH53157.1"/>
    </source>
</evidence>
<dbReference type="AlphaFoldDB" id="A0AAD3CVT7"/>
<feature type="chain" id="PRO_5042202765" evidence="2">
    <location>
        <begin position="30"/>
        <end position="472"/>
    </location>
</feature>
<feature type="compositionally biased region" description="Low complexity" evidence="1">
    <location>
        <begin position="462"/>
        <end position="472"/>
    </location>
</feature>
<keyword evidence="4" id="KW-1185">Reference proteome</keyword>
<dbReference type="Proteomes" id="UP001054902">
    <property type="component" value="Unassembled WGS sequence"/>
</dbReference>
<dbReference type="EMBL" id="BLLK01000046">
    <property type="protein sequence ID" value="GFH53157.1"/>
    <property type="molecule type" value="Genomic_DNA"/>
</dbReference>
<evidence type="ECO:0000256" key="2">
    <source>
        <dbReference type="SAM" id="SignalP"/>
    </source>
</evidence>
<reference evidence="3 4" key="1">
    <citation type="journal article" date="2021" name="Sci. Rep.">
        <title>The genome of the diatom Chaetoceros tenuissimus carries an ancient integrated fragment of an extant virus.</title>
        <authorList>
            <person name="Hongo Y."/>
            <person name="Kimura K."/>
            <person name="Takaki Y."/>
            <person name="Yoshida Y."/>
            <person name="Baba S."/>
            <person name="Kobayashi G."/>
            <person name="Nagasaki K."/>
            <person name="Hano T."/>
            <person name="Tomaru Y."/>
        </authorList>
    </citation>
    <scope>NUCLEOTIDE SEQUENCE [LARGE SCALE GENOMIC DNA]</scope>
    <source>
        <strain evidence="3 4">NIES-3715</strain>
    </source>
</reference>
<protein>
    <submittedName>
        <fullName evidence="3">Uncharacterized protein</fullName>
    </submittedName>
</protein>
<comment type="caution">
    <text evidence="3">The sequence shown here is derived from an EMBL/GenBank/DDBJ whole genome shotgun (WGS) entry which is preliminary data.</text>
</comment>
<evidence type="ECO:0000256" key="1">
    <source>
        <dbReference type="SAM" id="MobiDB-lite"/>
    </source>
</evidence>
<proteinExistence type="predicted"/>
<name>A0AAD3CVT7_9STRA</name>
<feature type="signal peptide" evidence="2">
    <location>
        <begin position="1"/>
        <end position="29"/>
    </location>
</feature>
<organism evidence="3 4">
    <name type="scientific">Chaetoceros tenuissimus</name>
    <dbReference type="NCBI Taxonomy" id="426638"/>
    <lineage>
        <taxon>Eukaryota</taxon>
        <taxon>Sar</taxon>
        <taxon>Stramenopiles</taxon>
        <taxon>Ochrophyta</taxon>
        <taxon>Bacillariophyta</taxon>
        <taxon>Coscinodiscophyceae</taxon>
        <taxon>Chaetocerotophycidae</taxon>
        <taxon>Chaetocerotales</taxon>
        <taxon>Chaetocerotaceae</taxon>
        <taxon>Chaetoceros</taxon>
    </lineage>
</organism>
<gene>
    <name evidence="3" type="ORF">CTEN210_09633</name>
</gene>
<keyword evidence="2" id="KW-0732">Signal</keyword>